<dbReference type="InterPro" id="IPR029058">
    <property type="entry name" value="AB_hydrolase_fold"/>
</dbReference>
<dbReference type="SUPFAM" id="SSF53474">
    <property type="entry name" value="alpha/beta-Hydrolases"/>
    <property type="match status" value="1"/>
</dbReference>
<dbReference type="EMBL" id="MKCS01000001">
    <property type="protein sequence ID" value="OHX13627.1"/>
    <property type="molecule type" value="Genomic_DNA"/>
</dbReference>
<sequence length="198" mass="21347">MWDDDDVTLLNVPGWGNSGAQHWHGRWEVTYPLARRVAQRDWLYPARDEWVAGVAAAVAEIPGKLVIAAHSLGCHTAVAWLLQASLPEQRKVRGMLLVAPPAIPLTDERARASGELPEGAPLPDFAGFDALPLQRLPVPAILVASRDDPFCEFAEAERMAGIWGAQFVDAGRAGHMGSHAGLGSWPAGQSLLQRLILG</sequence>
<evidence type="ECO:0000313" key="1">
    <source>
        <dbReference type="EMBL" id="OHX13627.1"/>
    </source>
</evidence>
<dbReference type="OrthoDB" id="9804993at2"/>
<evidence type="ECO:0000313" key="2">
    <source>
        <dbReference type="Proteomes" id="UP000180088"/>
    </source>
</evidence>
<dbReference type="Pfam" id="PF06821">
    <property type="entry name" value="Ser_hydrolase"/>
    <property type="match status" value="1"/>
</dbReference>
<dbReference type="GO" id="GO:0016787">
    <property type="term" value="F:hydrolase activity"/>
    <property type="evidence" value="ECO:0007669"/>
    <property type="project" value="InterPro"/>
</dbReference>
<reference evidence="1 2" key="1">
    <citation type="submission" date="2016-09" db="EMBL/GenBank/DDBJ databases">
        <title>Chromobacterium muskegensis sp. nov., an insecticidal bacterium isolated from Sphagnum bogs.</title>
        <authorList>
            <person name="Sparks M.E."/>
            <person name="Blackburn M.B."/>
            <person name="Gundersen-Rindal D.E."/>
            <person name="Mitchell A."/>
            <person name="Farrar R."/>
            <person name="Kuhar D."/>
        </authorList>
    </citation>
    <scope>NUCLEOTIDE SEQUENCE [LARGE SCALE GENOMIC DNA]</scope>
    <source>
        <strain evidence="1 2">37-2</strain>
    </source>
</reference>
<dbReference type="RefSeq" id="WP_071115737.1">
    <property type="nucleotide sequence ID" value="NZ_MKCS01000001.1"/>
</dbReference>
<gene>
    <name evidence="1" type="ORF">BI347_08950</name>
</gene>
<dbReference type="Proteomes" id="UP000180088">
    <property type="component" value="Unassembled WGS sequence"/>
</dbReference>
<protein>
    <recommendedName>
        <fullName evidence="3">Alpha/beta hydrolase</fullName>
    </recommendedName>
</protein>
<accession>A0A1S1X263</accession>
<evidence type="ECO:0008006" key="3">
    <source>
        <dbReference type="Google" id="ProtNLM"/>
    </source>
</evidence>
<organism evidence="1 2">
    <name type="scientific">Chromobacterium sphagni</name>
    <dbReference type="NCBI Taxonomy" id="1903179"/>
    <lineage>
        <taxon>Bacteria</taxon>
        <taxon>Pseudomonadati</taxon>
        <taxon>Pseudomonadota</taxon>
        <taxon>Betaproteobacteria</taxon>
        <taxon>Neisseriales</taxon>
        <taxon>Chromobacteriaceae</taxon>
        <taxon>Chromobacterium</taxon>
    </lineage>
</organism>
<dbReference type="AlphaFoldDB" id="A0A1S1X263"/>
<proteinExistence type="predicted"/>
<dbReference type="Gene3D" id="3.40.50.1820">
    <property type="entry name" value="alpha/beta hydrolase"/>
    <property type="match status" value="1"/>
</dbReference>
<name>A0A1S1X263_9NEIS</name>
<dbReference type="STRING" id="1903179.BI347_08950"/>
<comment type="caution">
    <text evidence="1">The sequence shown here is derived from an EMBL/GenBank/DDBJ whole genome shotgun (WGS) entry which is preliminary data.</text>
</comment>
<dbReference type="InterPro" id="IPR010662">
    <property type="entry name" value="RBBP9/YdeN"/>
</dbReference>